<evidence type="ECO:0000256" key="7">
    <source>
        <dbReference type="SAM" id="SignalP"/>
    </source>
</evidence>
<accession>A0A0W0X527</accession>
<dbReference type="PANTHER" id="PTHR43690:SF17">
    <property type="entry name" value="PROTEIN YHJJ"/>
    <property type="match status" value="1"/>
</dbReference>
<comment type="caution">
    <text evidence="10">The sequence shown here is derived from an EMBL/GenBank/DDBJ whole genome shotgun (WGS) entry which is preliminary data.</text>
</comment>
<dbReference type="GO" id="GO:0008237">
    <property type="term" value="F:metallopeptidase activity"/>
    <property type="evidence" value="ECO:0007669"/>
    <property type="project" value="UniProtKB-KW"/>
</dbReference>
<evidence type="ECO:0000259" key="9">
    <source>
        <dbReference type="Pfam" id="PF05193"/>
    </source>
</evidence>
<dbReference type="GO" id="GO:0046872">
    <property type="term" value="F:metal ion binding"/>
    <property type="evidence" value="ECO:0007669"/>
    <property type="project" value="InterPro"/>
</dbReference>
<dbReference type="GO" id="GO:0006508">
    <property type="term" value="P:proteolysis"/>
    <property type="evidence" value="ECO:0007669"/>
    <property type="project" value="UniProtKB-KW"/>
</dbReference>
<reference evidence="10 11" key="1">
    <citation type="submission" date="2015-11" db="EMBL/GenBank/DDBJ databases">
        <title>Genomic analysis of 38 Legionella species identifies large and diverse effector repertoires.</title>
        <authorList>
            <person name="Burstein D."/>
            <person name="Amaro F."/>
            <person name="Zusman T."/>
            <person name="Lifshitz Z."/>
            <person name="Cohen O."/>
            <person name="Gilbert J.A."/>
            <person name="Pupko T."/>
            <person name="Shuman H.A."/>
            <person name="Segal G."/>
        </authorList>
    </citation>
    <scope>NUCLEOTIDE SEQUENCE [LARGE SCALE GENOMIC DNA]</scope>
    <source>
        <strain evidence="10 11">Oak Ridge-10</strain>
    </source>
</reference>
<keyword evidence="4" id="KW-0862">Zinc</keyword>
<evidence type="ECO:0000259" key="8">
    <source>
        <dbReference type="Pfam" id="PF00675"/>
    </source>
</evidence>
<dbReference type="SUPFAM" id="SSF63411">
    <property type="entry name" value="LuxS/MPP-like metallohydrolase"/>
    <property type="match status" value="2"/>
</dbReference>
<dbReference type="AlphaFoldDB" id="A0A0W0X527"/>
<name>A0A0W0X527_9GAMM</name>
<feature type="signal peptide" evidence="7">
    <location>
        <begin position="1"/>
        <end position="18"/>
    </location>
</feature>
<gene>
    <name evidence="10" type="ORF">Loak_1034</name>
</gene>
<feature type="region of interest" description="Disordered" evidence="6">
    <location>
        <begin position="433"/>
        <end position="455"/>
    </location>
</feature>
<dbReference type="PANTHER" id="PTHR43690">
    <property type="entry name" value="NARDILYSIN"/>
    <property type="match status" value="1"/>
</dbReference>
<feature type="domain" description="Peptidase M16 C-terminal" evidence="9">
    <location>
        <begin position="187"/>
        <end position="368"/>
    </location>
</feature>
<keyword evidence="3" id="KW-0378">Hydrolase</keyword>
<evidence type="ECO:0000256" key="4">
    <source>
        <dbReference type="ARBA" id="ARBA00022833"/>
    </source>
</evidence>
<evidence type="ECO:0000256" key="3">
    <source>
        <dbReference type="ARBA" id="ARBA00022801"/>
    </source>
</evidence>
<evidence type="ECO:0000256" key="1">
    <source>
        <dbReference type="ARBA" id="ARBA00007261"/>
    </source>
</evidence>
<sequence length="455" mass="51306">MRIVLMSLLALLSCQTFSQTQQFTLDNGLKVVVKEDHRAPVVVSMIWYNVGSADEVGGRTGLSHALEHLMFKGTIKYPVGVFSKTIAALGGQENAFTNTDYTAYFEKIAASNLATSFELEADRMQNLLLDKEEFGREIKVIQEERRMRTDDNPQALTFERFLATAHLASPYHHPVIGWMSDLEQMRVEDAKAWYERYYAPNNATLVVVGDVNPQQVYQLAKKYFGKIKPRPQPLRKLQVEPPMLGQKTVQVHAPAQVPVLMLGYTVPTVKTVAAEHAAEPYALEIIAGILDAGDNGRFSKNLVRGKHIASTADIYYNLYSRYQTQFVLYGSPNQAHSVTDLKEGFLSEIKRLKNEKISEEELQRIKTQIIAQKIFEQDSIFSQAMELGLLETIGVGWQTAEKYIEKINAITAEQIQGTAQHYFKEEFLTEAELIPTNPGEKEKTKRANQSLKGPL</sequence>
<dbReference type="PATRIC" id="fig|29423.5.peg.1087"/>
<dbReference type="Pfam" id="PF00675">
    <property type="entry name" value="Peptidase_M16"/>
    <property type="match status" value="1"/>
</dbReference>
<evidence type="ECO:0000256" key="5">
    <source>
        <dbReference type="ARBA" id="ARBA00023049"/>
    </source>
</evidence>
<proteinExistence type="inferred from homology"/>
<keyword evidence="2 10" id="KW-0645">Protease</keyword>
<comment type="similarity">
    <text evidence="1">Belongs to the peptidase M16 family.</text>
</comment>
<feature type="chain" id="PRO_5006916167" evidence="7">
    <location>
        <begin position="19"/>
        <end position="455"/>
    </location>
</feature>
<dbReference type="EMBL" id="LNYP01000019">
    <property type="protein sequence ID" value="KTD39608.1"/>
    <property type="molecule type" value="Genomic_DNA"/>
</dbReference>
<dbReference type="Proteomes" id="UP000054858">
    <property type="component" value="Unassembled WGS sequence"/>
</dbReference>
<protein>
    <submittedName>
        <fullName evidence="10">Zinc protease</fullName>
    </submittedName>
</protein>
<dbReference type="Pfam" id="PF05193">
    <property type="entry name" value="Peptidase_M16_C"/>
    <property type="match status" value="1"/>
</dbReference>
<evidence type="ECO:0000313" key="10">
    <source>
        <dbReference type="EMBL" id="KTD39608.1"/>
    </source>
</evidence>
<dbReference type="RefSeq" id="WP_058388852.1">
    <property type="nucleotide sequence ID" value="NZ_LCUA01000007.1"/>
</dbReference>
<feature type="domain" description="Peptidase M16 N-terminal" evidence="8">
    <location>
        <begin position="30"/>
        <end position="173"/>
    </location>
</feature>
<dbReference type="InterPro" id="IPR011249">
    <property type="entry name" value="Metalloenz_LuxS/M16"/>
</dbReference>
<evidence type="ECO:0000313" key="11">
    <source>
        <dbReference type="Proteomes" id="UP000054858"/>
    </source>
</evidence>
<evidence type="ECO:0000256" key="2">
    <source>
        <dbReference type="ARBA" id="ARBA00022670"/>
    </source>
</evidence>
<dbReference type="InterPro" id="IPR050626">
    <property type="entry name" value="Peptidase_M16"/>
</dbReference>
<organism evidence="10 11">
    <name type="scientific">Legionella oakridgensis</name>
    <dbReference type="NCBI Taxonomy" id="29423"/>
    <lineage>
        <taxon>Bacteria</taxon>
        <taxon>Pseudomonadati</taxon>
        <taxon>Pseudomonadota</taxon>
        <taxon>Gammaproteobacteria</taxon>
        <taxon>Legionellales</taxon>
        <taxon>Legionellaceae</taxon>
        <taxon>Legionella</taxon>
    </lineage>
</organism>
<dbReference type="InterPro" id="IPR007863">
    <property type="entry name" value="Peptidase_M16_C"/>
</dbReference>
<keyword evidence="5" id="KW-0482">Metalloprotease</keyword>
<evidence type="ECO:0000256" key="6">
    <source>
        <dbReference type="SAM" id="MobiDB-lite"/>
    </source>
</evidence>
<keyword evidence="7" id="KW-0732">Signal</keyword>
<dbReference type="Gene3D" id="3.30.830.10">
    <property type="entry name" value="Metalloenzyme, LuxS/M16 peptidase-like"/>
    <property type="match status" value="2"/>
</dbReference>
<dbReference type="InterPro" id="IPR011765">
    <property type="entry name" value="Pept_M16_N"/>
</dbReference>